<accession>A0A5C5S2P3</accession>
<keyword evidence="3" id="KW-1185">Reference proteome</keyword>
<organism evidence="2 3">
    <name type="scientific">Tsukamurella conjunctivitidis</name>
    <dbReference type="NCBI Taxonomy" id="2592068"/>
    <lineage>
        <taxon>Bacteria</taxon>
        <taxon>Bacillati</taxon>
        <taxon>Actinomycetota</taxon>
        <taxon>Actinomycetes</taxon>
        <taxon>Mycobacteriales</taxon>
        <taxon>Tsukamurellaceae</taxon>
        <taxon>Tsukamurella</taxon>
    </lineage>
</organism>
<sequence length="332" mass="34680">MAVDDWPEGDRQWAGEYILGLFRAGVPAGATVTRQTELIAAAEAAGAPAVELFGDPGEAARADAPDLMDADAVAADADEIGLRKTLVYGGVALMFMGVIAAIMVVIDGAGAVDVTVGMTVVMVAIVAALLLGIAATNHFRAGRLTSAKVLAVLAVTAVVVGGSQVAWPGRDVILMDGLPRWAAALALLGPGVLAIIVGRMIPERVPQDSWTDEEWFDRFRGVLVSKQVSPAAAREHERSLRDGLAVPAFEEYGRPDVLALRLASEDPAAPSRRQWWGAAGWFAFAVLQATFIPGETGAWLVVRIAFTIGLLALAVRSALRARAAGPASRATA</sequence>
<evidence type="ECO:0000313" key="3">
    <source>
        <dbReference type="Proteomes" id="UP000319375"/>
    </source>
</evidence>
<dbReference type="OrthoDB" id="4775570at2"/>
<evidence type="ECO:0000256" key="1">
    <source>
        <dbReference type="SAM" id="Phobius"/>
    </source>
</evidence>
<feature type="transmembrane region" description="Helical" evidence="1">
    <location>
        <begin position="181"/>
        <end position="201"/>
    </location>
</feature>
<feature type="transmembrane region" description="Helical" evidence="1">
    <location>
        <begin position="298"/>
        <end position="319"/>
    </location>
</feature>
<name>A0A5C5S2P3_9ACTN</name>
<dbReference type="RefSeq" id="WP_146485667.1">
    <property type="nucleotide sequence ID" value="NZ_VIGX01000002.1"/>
</dbReference>
<reference evidence="2 3" key="1">
    <citation type="submission" date="2019-06" db="EMBL/GenBank/DDBJ databases">
        <title>Tsukamurella conjunctivitidis sp. nov., Tsukamurella assacharolytica sp. nov. and Tsukamurella sputae sp. nov. isolated from patients with conjunctivitis, bacteraemia (lymphoma) and respiratory infection (sputum) in Hong Kong.</title>
        <authorList>
            <person name="Teng J.L.L."/>
            <person name="Lee H.H."/>
            <person name="Fong J.Y.H."/>
            <person name="Fok K.M.N."/>
            <person name="Lau S.K.P."/>
            <person name="Woo P.C.Y."/>
        </authorList>
    </citation>
    <scope>NUCLEOTIDE SEQUENCE [LARGE SCALE GENOMIC DNA]</scope>
    <source>
        <strain evidence="2 3">HKU72</strain>
    </source>
</reference>
<keyword evidence="1" id="KW-0472">Membrane</keyword>
<feature type="transmembrane region" description="Helical" evidence="1">
    <location>
        <begin position="149"/>
        <end position="169"/>
    </location>
</feature>
<feature type="transmembrane region" description="Helical" evidence="1">
    <location>
        <begin position="118"/>
        <end position="137"/>
    </location>
</feature>
<evidence type="ECO:0000313" key="2">
    <source>
        <dbReference type="EMBL" id="TWS29687.1"/>
    </source>
</evidence>
<protein>
    <submittedName>
        <fullName evidence="2">Uncharacterized protein</fullName>
    </submittedName>
</protein>
<feature type="transmembrane region" description="Helical" evidence="1">
    <location>
        <begin position="86"/>
        <end position="106"/>
    </location>
</feature>
<dbReference type="EMBL" id="VIGX01000002">
    <property type="protein sequence ID" value="TWS29687.1"/>
    <property type="molecule type" value="Genomic_DNA"/>
</dbReference>
<feature type="transmembrane region" description="Helical" evidence="1">
    <location>
        <begin position="275"/>
        <end position="292"/>
    </location>
</feature>
<dbReference type="Proteomes" id="UP000319375">
    <property type="component" value="Unassembled WGS sequence"/>
</dbReference>
<dbReference type="AlphaFoldDB" id="A0A5C5S2P3"/>
<comment type="caution">
    <text evidence="2">The sequence shown here is derived from an EMBL/GenBank/DDBJ whole genome shotgun (WGS) entry which is preliminary data.</text>
</comment>
<keyword evidence="1" id="KW-0812">Transmembrane</keyword>
<keyword evidence="1" id="KW-1133">Transmembrane helix</keyword>
<gene>
    <name evidence="2" type="ORF">FK530_03845</name>
</gene>
<proteinExistence type="predicted"/>